<keyword evidence="4" id="KW-0547">Nucleotide-binding</keyword>
<dbReference type="GO" id="GO:0000166">
    <property type="term" value="F:nucleotide binding"/>
    <property type="evidence" value="ECO:0007669"/>
    <property type="project" value="UniProtKB-KW"/>
</dbReference>
<keyword evidence="7" id="KW-0520">NAD</keyword>
<dbReference type="SUPFAM" id="SSF55469">
    <property type="entry name" value="FMN-dependent nitroreductase-like"/>
    <property type="match status" value="1"/>
</dbReference>
<dbReference type="EMBL" id="QVQT01000003">
    <property type="protein sequence ID" value="RFU17250.1"/>
    <property type="molecule type" value="Genomic_DNA"/>
</dbReference>
<evidence type="ECO:0000259" key="12">
    <source>
        <dbReference type="Pfam" id="PF00881"/>
    </source>
</evidence>
<keyword evidence="14" id="KW-1185">Reference proteome</keyword>
<dbReference type="OrthoDB" id="9781491at2"/>
<dbReference type="GO" id="GO:0102919">
    <property type="term" value="F:5,6-dimethylbenzimidazole synthase activity"/>
    <property type="evidence" value="ECO:0007669"/>
    <property type="project" value="UniProtKB-EC"/>
</dbReference>
<dbReference type="PANTHER" id="PTHR23026:SF90">
    <property type="entry name" value="IODOTYROSINE DEIODINASE 1"/>
    <property type="match status" value="1"/>
</dbReference>
<dbReference type="GO" id="GO:0009236">
    <property type="term" value="P:cobalamin biosynthetic process"/>
    <property type="evidence" value="ECO:0007669"/>
    <property type="project" value="UniProtKB-ARBA"/>
</dbReference>
<dbReference type="CDD" id="cd02145">
    <property type="entry name" value="BluB"/>
    <property type="match status" value="1"/>
</dbReference>
<accession>A0A372IQL5</accession>
<dbReference type="PANTHER" id="PTHR23026">
    <property type="entry name" value="NADPH NITROREDUCTASE"/>
    <property type="match status" value="1"/>
</dbReference>
<evidence type="ECO:0000313" key="13">
    <source>
        <dbReference type="EMBL" id="RFU17250.1"/>
    </source>
</evidence>
<dbReference type="InterPro" id="IPR000415">
    <property type="entry name" value="Nitroreductase-like"/>
</dbReference>
<comment type="caution">
    <text evidence="13">The sequence shown here is derived from an EMBL/GenBank/DDBJ whole genome shotgun (WGS) entry which is preliminary data.</text>
</comment>
<dbReference type="AlphaFoldDB" id="A0A372IQL5"/>
<comment type="catalytic activity">
    <reaction evidence="8">
        <text>FMNH2 + O2 = dialurate + 5,6-dimethylbenzimidazole + D-erythrose 4-phosphate + H(+)</text>
        <dbReference type="Rhea" id="RHEA:27345"/>
        <dbReference type="ChEBI" id="CHEBI:15378"/>
        <dbReference type="ChEBI" id="CHEBI:15379"/>
        <dbReference type="ChEBI" id="CHEBI:15890"/>
        <dbReference type="ChEBI" id="CHEBI:16897"/>
        <dbReference type="ChEBI" id="CHEBI:57618"/>
        <dbReference type="ChEBI" id="CHEBI:140629"/>
        <dbReference type="EC" id="1.13.11.79"/>
    </reaction>
</comment>
<organism evidence="13 14">
    <name type="scientific">Paracidobacterium acidisoli</name>
    <dbReference type="NCBI Taxonomy" id="2303751"/>
    <lineage>
        <taxon>Bacteria</taxon>
        <taxon>Pseudomonadati</taxon>
        <taxon>Acidobacteriota</taxon>
        <taxon>Terriglobia</taxon>
        <taxon>Terriglobales</taxon>
        <taxon>Acidobacteriaceae</taxon>
        <taxon>Paracidobacterium</taxon>
    </lineage>
</organism>
<dbReference type="FunFam" id="3.40.109.10:FF:000013">
    <property type="entry name" value="5,6-dimethylbenzimidazole synthase"/>
    <property type="match status" value="1"/>
</dbReference>
<evidence type="ECO:0000256" key="6">
    <source>
        <dbReference type="ARBA" id="ARBA00023002"/>
    </source>
</evidence>
<evidence type="ECO:0000256" key="5">
    <source>
        <dbReference type="ARBA" id="ARBA00022857"/>
    </source>
</evidence>
<dbReference type="InterPro" id="IPR012825">
    <property type="entry name" value="BluB"/>
</dbReference>
<dbReference type="InterPro" id="IPR029479">
    <property type="entry name" value="Nitroreductase"/>
</dbReference>
<gene>
    <name evidence="13" type="primary">bluB</name>
    <name evidence="13" type="ORF">D0Y96_09330</name>
</gene>
<comment type="subunit">
    <text evidence="1">Homooctamer.</text>
</comment>
<evidence type="ECO:0000256" key="4">
    <source>
        <dbReference type="ARBA" id="ARBA00022741"/>
    </source>
</evidence>
<protein>
    <recommendedName>
        <fullName evidence="11">5,6-dimethylbenzimidazole synthase</fullName>
        <ecNumber evidence="10">1.13.11.79</ecNumber>
    </recommendedName>
</protein>
<evidence type="ECO:0000256" key="2">
    <source>
        <dbReference type="ARBA" id="ARBA00022630"/>
    </source>
</evidence>
<keyword evidence="5" id="KW-0521">NADP</keyword>
<evidence type="ECO:0000256" key="9">
    <source>
        <dbReference type="ARBA" id="ARBA00061097"/>
    </source>
</evidence>
<evidence type="ECO:0000256" key="1">
    <source>
        <dbReference type="ARBA" id="ARBA00011823"/>
    </source>
</evidence>
<dbReference type="Gene3D" id="3.40.109.10">
    <property type="entry name" value="NADH Oxidase"/>
    <property type="match status" value="1"/>
</dbReference>
<name>A0A372IQL5_9BACT</name>
<feature type="domain" description="Nitroreductase" evidence="12">
    <location>
        <begin position="19"/>
        <end position="186"/>
    </location>
</feature>
<dbReference type="Pfam" id="PF00881">
    <property type="entry name" value="Nitroreductase"/>
    <property type="match status" value="1"/>
</dbReference>
<reference evidence="13 14" key="1">
    <citation type="submission" date="2018-08" db="EMBL/GenBank/DDBJ databases">
        <title>Acidipila sp. 4G-K13, an acidobacterium isolated from forest soil.</title>
        <authorList>
            <person name="Gao Z.-H."/>
            <person name="Qiu L.-H."/>
        </authorList>
    </citation>
    <scope>NUCLEOTIDE SEQUENCE [LARGE SCALE GENOMIC DNA]</scope>
    <source>
        <strain evidence="13 14">4G-K13</strain>
    </source>
</reference>
<comment type="similarity">
    <text evidence="9">Belongs to the BluB family.</text>
</comment>
<dbReference type="RefSeq" id="WP_117299094.1">
    <property type="nucleotide sequence ID" value="NZ_QVQT02000003.1"/>
</dbReference>
<evidence type="ECO:0000256" key="11">
    <source>
        <dbReference type="ARBA" id="ARBA00068702"/>
    </source>
</evidence>
<evidence type="ECO:0000256" key="3">
    <source>
        <dbReference type="ARBA" id="ARBA00022643"/>
    </source>
</evidence>
<dbReference type="EC" id="1.13.11.79" evidence="10"/>
<evidence type="ECO:0000256" key="7">
    <source>
        <dbReference type="ARBA" id="ARBA00023027"/>
    </source>
</evidence>
<keyword evidence="2" id="KW-0285">Flavoprotein</keyword>
<dbReference type="NCBIfam" id="TIGR02476">
    <property type="entry name" value="BluB"/>
    <property type="match status" value="1"/>
</dbReference>
<evidence type="ECO:0000313" key="14">
    <source>
        <dbReference type="Proteomes" id="UP000264702"/>
    </source>
</evidence>
<keyword evidence="6 13" id="KW-0560">Oxidoreductase</keyword>
<sequence length="227" mass="25425">MQSGGAFSLSETEAVYRAIRERRDVRSGFLPDAVEEAVLLRLLRAAHCAPSVGLMQPARFIVVRSHETRSAVHQLFLEANRAAAAAYHDEQQELYRSLRLEGLLQAPLHLCVVCDETSTQGHGLGRHTMPQTSIYSTVCAIQNLWLAARAEGIGVGWVSILDPAALKNLLHVPPEMELIAWLCLGYVEQFAPLPDLERDGWEQRRPLASLLRSEFFDRPYPVTEEEL</sequence>
<keyword evidence="3" id="KW-0288">FMN</keyword>
<dbReference type="Proteomes" id="UP000264702">
    <property type="component" value="Unassembled WGS sequence"/>
</dbReference>
<evidence type="ECO:0000256" key="8">
    <source>
        <dbReference type="ARBA" id="ARBA00051314"/>
    </source>
</evidence>
<dbReference type="InterPro" id="IPR050627">
    <property type="entry name" value="Nitroreductase/BluB"/>
</dbReference>
<proteinExistence type="inferred from homology"/>
<evidence type="ECO:0000256" key="10">
    <source>
        <dbReference type="ARBA" id="ARBA00066311"/>
    </source>
</evidence>